<comment type="caution">
    <text evidence="2">Lacks conserved residue(s) required for the propagation of feature annotation.</text>
</comment>
<feature type="compositionally biased region" description="Pro residues" evidence="3">
    <location>
        <begin position="1626"/>
        <end position="1644"/>
    </location>
</feature>
<feature type="compositionally biased region" description="Low complexity" evidence="3">
    <location>
        <begin position="1926"/>
        <end position="2077"/>
    </location>
</feature>
<feature type="compositionally biased region" description="Low complexity" evidence="3">
    <location>
        <begin position="286"/>
        <end position="303"/>
    </location>
</feature>
<gene>
    <name evidence="5" type="ORF">C0Q70_07051</name>
</gene>
<dbReference type="PROSITE" id="PS01225">
    <property type="entry name" value="CTCK_2"/>
    <property type="match status" value="1"/>
</dbReference>
<feature type="compositionally biased region" description="Polar residues" evidence="3">
    <location>
        <begin position="1554"/>
        <end position="1565"/>
    </location>
</feature>
<dbReference type="InterPro" id="IPR036383">
    <property type="entry name" value="TSP1_rpt_sf"/>
</dbReference>
<feature type="compositionally biased region" description="Polar residues" evidence="3">
    <location>
        <begin position="1130"/>
        <end position="1142"/>
    </location>
</feature>
<evidence type="ECO:0000256" key="3">
    <source>
        <dbReference type="SAM" id="MobiDB-lite"/>
    </source>
</evidence>
<feature type="region of interest" description="Disordered" evidence="3">
    <location>
        <begin position="2338"/>
        <end position="2648"/>
    </location>
</feature>
<feature type="region of interest" description="Disordered" evidence="3">
    <location>
        <begin position="3332"/>
        <end position="3366"/>
    </location>
</feature>
<reference evidence="5 6" key="1">
    <citation type="submission" date="2018-04" db="EMBL/GenBank/DDBJ databases">
        <title>The genome of golden apple snail Pomacea canaliculata provides insight into stress tolerance and invasive adaptation.</title>
        <authorList>
            <person name="Liu C."/>
            <person name="Liu B."/>
            <person name="Ren Y."/>
            <person name="Zhang Y."/>
            <person name="Wang H."/>
            <person name="Li S."/>
            <person name="Jiang F."/>
            <person name="Yin L."/>
            <person name="Zhang G."/>
            <person name="Qian W."/>
            <person name="Fan W."/>
        </authorList>
    </citation>
    <scope>NUCLEOTIDE SEQUENCE [LARGE SCALE GENOMIC DNA]</scope>
    <source>
        <strain evidence="5">SZHN2017</strain>
        <tissue evidence="5">Muscle</tissue>
    </source>
</reference>
<keyword evidence="1" id="KW-1015">Disulfide bond</keyword>
<feature type="domain" description="CTCK" evidence="4">
    <location>
        <begin position="3179"/>
        <end position="3279"/>
    </location>
</feature>
<dbReference type="InterPro" id="IPR006207">
    <property type="entry name" value="Cys_knot_C"/>
</dbReference>
<feature type="compositionally biased region" description="Low complexity" evidence="3">
    <location>
        <begin position="2404"/>
        <end position="2646"/>
    </location>
</feature>
<organism evidence="5 6">
    <name type="scientific">Pomacea canaliculata</name>
    <name type="common">Golden apple snail</name>
    <dbReference type="NCBI Taxonomy" id="400727"/>
    <lineage>
        <taxon>Eukaryota</taxon>
        <taxon>Metazoa</taxon>
        <taxon>Spiralia</taxon>
        <taxon>Lophotrochozoa</taxon>
        <taxon>Mollusca</taxon>
        <taxon>Gastropoda</taxon>
        <taxon>Caenogastropoda</taxon>
        <taxon>Architaenioglossa</taxon>
        <taxon>Ampullarioidea</taxon>
        <taxon>Ampullariidae</taxon>
        <taxon>Pomacea</taxon>
    </lineage>
</organism>
<feature type="region of interest" description="Disordered" evidence="3">
    <location>
        <begin position="879"/>
        <end position="967"/>
    </location>
</feature>
<feature type="compositionally biased region" description="Low complexity" evidence="3">
    <location>
        <begin position="1093"/>
        <end position="1118"/>
    </location>
</feature>
<evidence type="ECO:0000313" key="6">
    <source>
        <dbReference type="Proteomes" id="UP000245119"/>
    </source>
</evidence>
<feature type="region of interest" description="Disordered" evidence="3">
    <location>
        <begin position="576"/>
        <end position="700"/>
    </location>
</feature>
<feature type="compositionally biased region" description="Low complexity" evidence="3">
    <location>
        <begin position="1341"/>
        <end position="1360"/>
    </location>
</feature>
<dbReference type="EMBL" id="PZQS01000004">
    <property type="protein sequence ID" value="PVD31634.1"/>
    <property type="molecule type" value="Genomic_DNA"/>
</dbReference>
<feature type="compositionally biased region" description="Low complexity" evidence="3">
    <location>
        <begin position="194"/>
        <end position="209"/>
    </location>
</feature>
<evidence type="ECO:0000256" key="2">
    <source>
        <dbReference type="PROSITE-ProRule" id="PRU00039"/>
    </source>
</evidence>
<dbReference type="PROSITE" id="PS50092">
    <property type="entry name" value="TSP1"/>
    <property type="match status" value="3"/>
</dbReference>
<feature type="compositionally biased region" description="Low complexity" evidence="3">
    <location>
        <begin position="2364"/>
        <end position="2396"/>
    </location>
</feature>
<feature type="compositionally biased region" description="Polar residues" evidence="3">
    <location>
        <begin position="304"/>
        <end position="314"/>
    </location>
</feature>
<feature type="region of interest" description="Disordered" evidence="3">
    <location>
        <begin position="181"/>
        <end position="215"/>
    </location>
</feature>
<feature type="compositionally biased region" description="Low complexity" evidence="3">
    <location>
        <begin position="1580"/>
        <end position="1625"/>
    </location>
</feature>
<feature type="region of interest" description="Disordered" evidence="3">
    <location>
        <begin position="1085"/>
        <end position="1149"/>
    </location>
</feature>
<feature type="compositionally biased region" description="Low complexity" evidence="3">
    <location>
        <begin position="315"/>
        <end position="411"/>
    </location>
</feature>
<feature type="compositionally biased region" description="Low complexity" evidence="3">
    <location>
        <begin position="1841"/>
        <end position="1919"/>
    </location>
</feature>
<feature type="compositionally biased region" description="Polar residues" evidence="3">
    <location>
        <begin position="2221"/>
        <end position="2230"/>
    </location>
</feature>
<feature type="region of interest" description="Disordered" evidence="3">
    <location>
        <begin position="3601"/>
        <end position="3620"/>
    </location>
</feature>
<feature type="region of interest" description="Disordered" evidence="3">
    <location>
        <begin position="1334"/>
        <end position="1666"/>
    </location>
</feature>
<dbReference type="SUPFAM" id="SSF82895">
    <property type="entry name" value="TSP-1 type 1 repeat"/>
    <property type="match status" value="1"/>
</dbReference>
<sequence length="3637" mass="375668">MLWCKNNSSPAVTTPSGPQTTERTPSPAVTTPSGPQTTGPTEQPGTTPSSAVTTPRGGEGTTGPTERPGTTPSPAVTTPSGPQTTGPTEQPGTTPSPSSTPTKGCPYQMSAQEPPAGSVQRILDSTTLKVEKVTFDDKTYVQSAEEIPKPEDTPRTVLYIKDTDESVKVPKGTKVLIEVAAGAPLPSAPPSSPEEPTQPQLLIGPGQQPDATYTAPNQQQINVYSVTVPETVTVVQSPEAALYTPVQPGQNGEVPVGKNGPVVISVIPVSPGEENPPRTRFTYCAPPSTETTPSPAVTTPSGPQTTERTPSPAVTTPSGPQTTGPTEQPGTTPSSAVTTPRGGEGTTGPTERPGTTPSPAVTTPRGGEGTTGPTERPGTTPSPAVTTPSGPQTTGPTEQPGTTPSPSSTPTKGCPYQMSAQEPPAGSVQRILDSTTLKAEKVTFDDKTYVQSAEETPKPEDTPRTLLFIKATDESVKVPKDIQVFIEVPAGAPLPSAPPSSTEEPIRPQDLIGPGQQPDATYTAPNQQQINLYSLIVPGTVTVVQSPEAALYTPVQPGQNGEVPVGKNGPVVISVIPVSPGEENPPRTRFTYCTPPSTETTPSPAVTTPSGPQTTERTPSPAVTTPSGPQTTGPREQPGTTPSSAVTTPRGGEGTTGPTERPGTTPSPAVTTPSGPQTTGPTEQPGTTPSLSSTPTKGPSVTVCSEDMEFKEVPILDEVKSLYGDVMRLMEIPSNVYVKGVLTHDNQQIFVSSQQILNGYNSITVKAGETIIVALPEGETPDSSPSGTAEIASPTSLITENSTPFGELLIQNTKSKLYIITPQEDKTIVSSFKVFRQLKLIEKGTRLIDQQGPFSIIEITQNVPDGERPAPSQIKLCSSLVTGTPTPQPGTTPSPAVTTPSGPQTTGTTEQPGTTLSPAVTTPSGSQTSALTGHPETTPSPAVTTPQTREQSETTPSHLTTSIVPSVCKSETATDKTVVRANNIPFSGGSYPEQEFTIFIDASGEAVSGEDMRVSEVKIYLDNVKNVIVRDADNEELSILPFDIENGKINTIILSNNQPQALLLTFEKQPGKNLQELDIKEIKICRGPTTEQPPVTSTSSAVTTAPVFSSRPTGSGQPPTTPPSPLKTTEGTSATGSTPGQSTPLPLVTTTLYPGCSEVMSDKKPPAGSRTTFIADDGSTIEYIDLENTYVSDTSASDGKSVFTALQESGSFTVATIPKETNLILLSKQEENPQPSPTDAMTPASLIPDADRMGEFEYNFATYTIYQLTTKDQIEIQLTKSDSIIVFEKRQAENGRIMIQEKNPKVVVLRTDVSPYAAPGETLFRYCGITSTGTSVPTAPPGYHTGPSTGTPTTQPTVQPTEPPGTTPEAETTPSGQGTTGPAGQPGTTPSGPLTTGPPGQPGTTLPAETTPSGPRTTGPPGQPGTTPSGPLTTGPQGHPRTTPSGPLTTGPPGTTPAAETTPSGPRTTGPPGPPGQPDTTRSGPRTTGPPGQQGTTHAAETTPSGLGTTGPPGQPGTTPSGPLTTGPPGQPGTTPAAETTPSGPRSTGPPVLQDSQAQHLWSTPPQDPRQPGTTPEAETTPSGQGTTGPAGQPGTTLPAVTTPSGPRTTGPPGQPGTTPSGPRTTGPPGPPGQPGTTPLPPSTPYERPSEAAPTSAPGAPPTLEDLFGAGYEVIANGTSTQPDGKQTKVFLLKLTSETSQVKQSNNAVIYTPSEPAKGGKVLVDGQGPLKSSVSSPVCYLVQNLQHQLHLNTVGRHLQVMIDPGFLVFASPKLYHHSSNRPPGQPGTTPPAVTTPSGPITTGPPGQPGTTPSGPRTTGPPGQPGTTPAAETTPSGPPGQPGTTPSGPRTTGPPGQPGTTPEAETTPSGQGTTGPAGQPGTTPPAVTTPSGPITTGPPGQPGTTPAAETTPSGPGTTGPQGPPGQPGTTPSGPRTTGPPGQPGTTPSGPRTTGPPGQPGTTPQAETTPSGPRTTGPPGQPGTTPEAETTPSGQGTTGPPGQTGTTPSGPRTTGPPGQPGTTPQAETTPSGQGTTGPPGQPGTTLPAVTTPSGPRTTGPPGQPGTTLPAETTPSGPRTTGPPGPPGQPGTTPSGPRTTGPPGQPGTTPEAETTPSGQGTTGPAGQPGTTPPAVTTLVDLLPQDPQDSQAQHLQLRLHLAVQAPQDHQDLQDSQAQLLAHTGPPGQPGTTPEAETTPSGPRTTGPPGQPGTTPEAETTPSGPRTTGPQDPQDSQVQLHYLHQHLMNVQVRLPPTSAPGAPPTLEDLFGAGYEVIANGTSTQPDGKQTKVFLLKLTSETSQVKQSNNAVIYTPSEPAKGGKVLVDGQGPLKIVSVITSVLPGAKPPAPTPFKYCGPTSTGTPAPAVSTPSGPQTTGPPGEPGTTPEAETTPSGQGTTGPPGQPGTTPPAVTTPSGPITTGPPGQPGTTPSGPRTTGPPGQPGTTPEAETTPSGQGTTGTPGQPGTTPAAETTPSGPRTTGPPGQPGTTPEAETTPSGQGTTGTPGQPGTTPAAETTPSGPRTTGPPGQPGTTPSGPLTTGPPGQPGTTLPAETTPSGPSTTGPSGQPGTTPSGPLTTGPPGQPGTTPSGPLTTGPPGQPGTTPLPLSTRYEPTPTKSSSPHSGPTSGAPASSSTPSSTTSPLNTTVLPSEGCEDMIGSDTFLLTNDSVKVFTEDGKLLPSQGFSFSYDESSGSSVRCVISIPADGALDSVLIDGRFSTASIDVIDQGIPTRVADIDGAINIKPGQVSKYNEARFEEGAIEVIFNIEPGTRGNISILQLTVCTLRRDDLCEIDRETLEDVLALKIAGRSLGITDDGEEIEDDDEIPTYLTKGIAVNAHCYRCVCRGNDRLNCTKKKECFTCPPYSDWSPCDAECGGLRGSQSRKIVSTGYLASCDNGTETRPCISDVCPSTIAPCFSEWSDWTPCRDCLQQRTRTCHSSCKQSQCVGGTSQTRTCPECFSTTTAPKTTTPVCADNEILSCSTDYERCTRSCRAHRAQPYNVCSQRDEVGCTKRCECVPGYRRDGSECVREDECPCYLPDTNMPVPVGYVDRTSKECHNCSCTAKGYRCDEREGCCKQGVWSEWSKCSATCGQGYRTRTRNNTNCNITSEQQQDSCNIFCECEDKQVWFDKANCKNCSCQAGKSVCTPPVCQNVSQCNNVTHALVPDPDQPCCKKCVELKEPPCRPVPLDAIRLNYTDRYDGLCVSRPIDVYRCAGTCGAGSSSMSYSSFSQEFGFQLTFAQINCACCKPTVAKVDVVFTCLKRGNTKTLKVPSIASCSCQQCADEELKSDTQERVPLVILICSAKEPRNDLGGARVRAGASDACSCCPCCDCGGGGRRRRRDGSLVVSPAGVGGTTSGDGPHPKHPSQPLMKEADDIAKRRALSARVLGYRHQSACARTGIPGRDGTLGTTTYDGQQEVLAPGCKTVASAPAIAATSLCQSRRLPRHWTSRPIRASSVVNVTRSLPRSSSPPAVLRLLQVTDGSWLVQTARKGSVIKDCRVSRDPHDVRRFEKHFLHTVPGHADLGDAFAAYVRMSSFSIALGRRTSHHRPGMQRKFRRGVWMPLLSANSHGRLATYLDVQLQVSECQDFLSTARKQLQALEEESQEHDTELLQQTAPDRTPWRGKRDLLSGWLIFPGTKW</sequence>
<dbReference type="Proteomes" id="UP000245119">
    <property type="component" value="Linkage Group LG4"/>
</dbReference>
<evidence type="ECO:0000256" key="1">
    <source>
        <dbReference type="ARBA" id="ARBA00023157"/>
    </source>
</evidence>
<dbReference type="CDD" id="cd19941">
    <property type="entry name" value="TIL"/>
    <property type="match status" value="1"/>
</dbReference>
<feature type="compositionally biased region" description="Basic and acidic residues" evidence="3">
    <location>
        <begin position="438"/>
        <end position="448"/>
    </location>
</feature>
<dbReference type="Gene3D" id="2.20.100.10">
    <property type="entry name" value="Thrombospondin type-1 (TSP1) repeat"/>
    <property type="match status" value="2"/>
</dbReference>
<feature type="compositionally biased region" description="Low complexity" evidence="3">
    <location>
        <begin position="594"/>
        <end position="612"/>
    </location>
</feature>
<feature type="region of interest" description="Disordered" evidence="3">
    <location>
        <begin position="2163"/>
        <end position="2230"/>
    </location>
</feature>
<feature type="region of interest" description="Disordered" evidence="3">
    <location>
        <begin position="268"/>
        <end position="465"/>
    </location>
</feature>
<feature type="compositionally biased region" description="Polar residues" evidence="3">
    <location>
        <begin position="916"/>
        <end position="964"/>
    </location>
</feature>
<accession>A0A2T7PDY8</accession>
<feature type="compositionally biased region" description="Low complexity" evidence="3">
    <location>
        <begin position="2163"/>
        <end position="2220"/>
    </location>
</feature>
<keyword evidence="6" id="KW-1185">Reference proteome</keyword>
<evidence type="ECO:0000259" key="4">
    <source>
        <dbReference type="PROSITE" id="PS01225"/>
    </source>
</evidence>
<feature type="compositionally biased region" description="Polar residues" evidence="3">
    <location>
        <begin position="1"/>
        <end position="29"/>
    </location>
</feature>
<comment type="caution">
    <text evidence="5">The sequence shown here is derived from an EMBL/GenBank/DDBJ whole genome shotgun (WGS) entry which is preliminary data.</text>
</comment>
<dbReference type="STRING" id="400727.A0A2T7PDY8"/>
<feature type="compositionally biased region" description="Low complexity" evidence="3">
    <location>
        <begin position="1794"/>
        <end position="1834"/>
    </location>
</feature>
<feature type="compositionally biased region" description="Polar residues" evidence="3">
    <location>
        <begin position="613"/>
        <end position="646"/>
    </location>
</feature>
<feature type="compositionally biased region" description="Low complexity" evidence="3">
    <location>
        <begin position="656"/>
        <end position="700"/>
    </location>
</feature>
<evidence type="ECO:0000313" key="5">
    <source>
        <dbReference type="EMBL" id="PVD31634.1"/>
    </source>
</evidence>
<dbReference type="InterPro" id="IPR000884">
    <property type="entry name" value="TSP1_rpt"/>
</dbReference>
<feature type="compositionally biased region" description="Low complexity" evidence="3">
    <location>
        <begin position="2087"/>
        <end position="2134"/>
    </location>
</feature>
<feature type="region of interest" description="Disordered" evidence="3">
    <location>
        <begin position="1777"/>
        <end position="2134"/>
    </location>
</feature>
<protein>
    <recommendedName>
        <fullName evidence="4">CTCK domain-containing protein</fullName>
    </recommendedName>
</protein>
<feature type="compositionally biased region" description="Low complexity" evidence="3">
    <location>
        <begin position="1367"/>
        <end position="1468"/>
    </location>
</feature>
<feature type="compositionally biased region" description="Low complexity" evidence="3">
    <location>
        <begin position="1478"/>
        <end position="1551"/>
    </location>
</feature>
<proteinExistence type="predicted"/>
<dbReference type="OrthoDB" id="6075074at2759"/>
<name>A0A2T7PDY8_POMCA</name>
<feature type="region of interest" description="Disordered" evidence="3">
    <location>
        <begin position="1"/>
        <end position="120"/>
    </location>
</feature>
<feature type="compositionally biased region" description="Low complexity" evidence="3">
    <location>
        <begin position="893"/>
        <end position="915"/>
    </location>
</feature>
<feature type="compositionally biased region" description="Low complexity" evidence="3">
    <location>
        <begin position="30"/>
        <end position="102"/>
    </location>
</feature>
<dbReference type="SMART" id="SM00209">
    <property type="entry name" value="TSP1"/>
    <property type="match status" value="3"/>
</dbReference>